<name>A0A397U6Q9_9GLOM</name>
<organism evidence="1 2">
    <name type="scientific">Gigaspora rosea</name>
    <dbReference type="NCBI Taxonomy" id="44941"/>
    <lineage>
        <taxon>Eukaryota</taxon>
        <taxon>Fungi</taxon>
        <taxon>Fungi incertae sedis</taxon>
        <taxon>Mucoromycota</taxon>
        <taxon>Glomeromycotina</taxon>
        <taxon>Glomeromycetes</taxon>
        <taxon>Diversisporales</taxon>
        <taxon>Gigasporaceae</taxon>
        <taxon>Gigaspora</taxon>
    </lineage>
</organism>
<keyword evidence="2" id="KW-1185">Reference proteome</keyword>
<dbReference type="Proteomes" id="UP000266673">
    <property type="component" value="Unassembled WGS sequence"/>
</dbReference>
<protein>
    <submittedName>
        <fullName evidence="1">Uncharacterized protein</fullName>
    </submittedName>
</protein>
<sequence>MLDPLNIRVSIQIITISHYCITRSGYEYSEVPSTRSGYEYSEVPSTKSCYKYSKFQVQNLVMSTRSSKYEIWLRVLEVPSMKSGYEYSKFQV</sequence>
<dbReference type="EMBL" id="QKWP01002525">
    <property type="protein sequence ID" value="RIB03023.1"/>
    <property type="molecule type" value="Genomic_DNA"/>
</dbReference>
<accession>A0A397U6Q9</accession>
<evidence type="ECO:0000313" key="2">
    <source>
        <dbReference type="Proteomes" id="UP000266673"/>
    </source>
</evidence>
<reference evidence="1 2" key="1">
    <citation type="submission" date="2018-06" db="EMBL/GenBank/DDBJ databases">
        <title>Comparative genomics reveals the genomic features of Rhizophagus irregularis, R. cerebriforme, R. diaphanum and Gigaspora rosea, and their symbiotic lifestyle signature.</title>
        <authorList>
            <person name="Morin E."/>
            <person name="San Clemente H."/>
            <person name="Chen E.C.H."/>
            <person name="De La Providencia I."/>
            <person name="Hainaut M."/>
            <person name="Kuo A."/>
            <person name="Kohler A."/>
            <person name="Murat C."/>
            <person name="Tang N."/>
            <person name="Roy S."/>
            <person name="Loubradou J."/>
            <person name="Henrissat B."/>
            <person name="Grigoriev I.V."/>
            <person name="Corradi N."/>
            <person name="Roux C."/>
            <person name="Martin F.M."/>
        </authorList>
    </citation>
    <scope>NUCLEOTIDE SEQUENCE [LARGE SCALE GENOMIC DNA]</scope>
    <source>
        <strain evidence="1 2">DAOM 194757</strain>
    </source>
</reference>
<proteinExistence type="predicted"/>
<dbReference type="AlphaFoldDB" id="A0A397U6Q9"/>
<gene>
    <name evidence="1" type="ORF">C2G38_823391</name>
</gene>
<comment type="caution">
    <text evidence="1">The sequence shown here is derived from an EMBL/GenBank/DDBJ whole genome shotgun (WGS) entry which is preliminary data.</text>
</comment>
<evidence type="ECO:0000313" key="1">
    <source>
        <dbReference type="EMBL" id="RIB03023.1"/>
    </source>
</evidence>